<reference evidence="2" key="2">
    <citation type="submission" date="2023-01" db="EMBL/GenBank/DDBJ databases">
        <title>Draft genome sequence of Sulfitobacter pacificus strain NBRC 109915.</title>
        <authorList>
            <person name="Sun Q."/>
            <person name="Mori K."/>
        </authorList>
    </citation>
    <scope>NUCLEOTIDE SEQUENCE</scope>
    <source>
        <strain evidence="2">NBRC 109915</strain>
    </source>
</reference>
<evidence type="ECO:0000313" key="2">
    <source>
        <dbReference type="EMBL" id="GLQ25648.1"/>
    </source>
</evidence>
<protein>
    <recommendedName>
        <fullName evidence="1">HTH cro/C1-type domain-containing protein</fullName>
    </recommendedName>
</protein>
<name>A0ABQ5VE59_9RHOB</name>
<dbReference type="EMBL" id="BSNL01000001">
    <property type="protein sequence ID" value="GLQ25648.1"/>
    <property type="molecule type" value="Genomic_DNA"/>
</dbReference>
<feature type="domain" description="HTH cro/C1-type" evidence="1">
    <location>
        <begin position="1"/>
        <end position="41"/>
    </location>
</feature>
<proteinExistence type="predicted"/>
<reference evidence="2" key="1">
    <citation type="journal article" date="2014" name="Int. J. Syst. Evol. Microbiol.">
        <title>Complete genome of a new Firmicutes species belonging to the dominant human colonic microbiota ('Ruminococcus bicirculans') reveals two chromosomes and a selective capacity to utilize plant glucans.</title>
        <authorList>
            <consortium name="NISC Comparative Sequencing Program"/>
            <person name="Wegmann U."/>
            <person name="Louis P."/>
            <person name="Goesmann A."/>
            <person name="Henrissat B."/>
            <person name="Duncan S.H."/>
            <person name="Flint H.J."/>
        </authorList>
    </citation>
    <scope>NUCLEOTIDE SEQUENCE</scope>
    <source>
        <strain evidence="2">NBRC 109915</strain>
    </source>
</reference>
<dbReference type="Gene3D" id="1.10.260.40">
    <property type="entry name" value="lambda repressor-like DNA-binding domains"/>
    <property type="match status" value="1"/>
</dbReference>
<accession>A0ABQ5VE59</accession>
<evidence type="ECO:0000313" key="3">
    <source>
        <dbReference type="Proteomes" id="UP001161388"/>
    </source>
</evidence>
<dbReference type="Proteomes" id="UP001161388">
    <property type="component" value="Unassembled WGS sequence"/>
</dbReference>
<gene>
    <name evidence="2" type="ORF">GCM10007927_04510</name>
</gene>
<comment type="caution">
    <text evidence="2">The sequence shown here is derived from an EMBL/GenBank/DDBJ whole genome shotgun (WGS) entry which is preliminary data.</text>
</comment>
<evidence type="ECO:0000259" key="1">
    <source>
        <dbReference type="PROSITE" id="PS50943"/>
    </source>
</evidence>
<dbReference type="SUPFAM" id="SSF47413">
    <property type="entry name" value="lambda repressor-like DNA-binding domains"/>
    <property type="match status" value="1"/>
</dbReference>
<dbReference type="InterPro" id="IPR001387">
    <property type="entry name" value="Cro/C1-type_HTH"/>
</dbReference>
<keyword evidence="3" id="KW-1185">Reference proteome</keyword>
<sequence length="189" mass="21231">MADAAGLTVRTIQKVESERHSPDVQTLRSIARAIGFDVAVFDKPTPDQEKRQQEEMKRALRQTALVPTSPIRKANDFYSRNKAWHAILINTEAIEADDALALAASISEWMDDLDGIWEISTASQRLDYASSIAALCQELEALDYPTHFCSFRQQHMRDKGALWDVGLISFLPKAEHDGDRYGLVTLDDP</sequence>
<dbReference type="InterPro" id="IPR010982">
    <property type="entry name" value="Lambda_DNA-bd_dom_sf"/>
</dbReference>
<dbReference type="PROSITE" id="PS50943">
    <property type="entry name" value="HTH_CROC1"/>
    <property type="match status" value="1"/>
</dbReference>
<dbReference type="Pfam" id="PF01381">
    <property type="entry name" value="HTH_3"/>
    <property type="match status" value="1"/>
</dbReference>
<organism evidence="2 3">
    <name type="scientific">Sulfitobacter pacificus</name>
    <dbReference type="NCBI Taxonomy" id="1499314"/>
    <lineage>
        <taxon>Bacteria</taxon>
        <taxon>Pseudomonadati</taxon>
        <taxon>Pseudomonadota</taxon>
        <taxon>Alphaproteobacteria</taxon>
        <taxon>Rhodobacterales</taxon>
        <taxon>Roseobacteraceae</taxon>
        <taxon>Sulfitobacter</taxon>
    </lineage>
</organism>